<evidence type="ECO:0000256" key="7">
    <source>
        <dbReference type="ARBA" id="ARBA00022840"/>
    </source>
</evidence>
<dbReference type="FunFam" id="3.40.50.300:FF:000168">
    <property type="entry name" value="DEAD-box ATP-dependent RNA helicase 56-like"/>
    <property type="match status" value="1"/>
</dbReference>
<dbReference type="Gene3D" id="3.40.50.300">
    <property type="entry name" value="P-loop containing nucleotide triphosphate hydrolases"/>
    <property type="match status" value="2"/>
</dbReference>
<evidence type="ECO:0000256" key="2">
    <source>
        <dbReference type="ARBA" id="ARBA00004141"/>
    </source>
</evidence>
<dbReference type="SUPFAM" id="SSF103481">
    <property type="entry name" value="Multidrug resistance efflux transporter EmrE"/>
    <property type="match status" value="1"/>
</dbReference>
<dbReference type="EC" id="3.6.4.13" evidence="3"/>
<comment type="similarity">
    <text evidence="10">Belongs to the DEAD box helicase family. DECD subfamily.</text>
</comment>
<keyword evidence="14" id="KW-1133">Transmembrane helix</keyword>
<feature type="region of interest" description="Disordered" evidence="13">
    <location>
        <begin position="794"/>
        <end position="820"/>
    </location>
</feature>
<evidence type="ECO:0000256" key="11">
    <source>
        <dbReference type="ARBA" id="ARBA00059197"/>
    </source>
</evidence>
<feature type="compositionally biased region" description="Polar residues" evidence="13">
    <location>
        <begin position="804"/>
        <end position="820"/>
    </location>
</feature>
<dbReference type="PANTHER" id="PTHR47958">
    <property type="entry name" value="ATP-DEPENDENT RNA HELICASE DBP3"/>
    <property type="match status" value="1"/>
</dbReference>
<dbReference type="InterPro" id="IPR014001">
    <property type="entry name" value="Helicase_ATP-bd"/>
</dbReference>
<evidence type="ECO:0000313" key="17">
    <source>
        <dbReference type="EMBL" id="PPR83417.1"/>
    </source>
</evidence>
<dbReference type="InterPro" id="IPR001650">
    <property type="entry name" value="Helicase_C-like"/>
</dbReference>
<feature type="domain" description="Helicase C-terminal" evidence="16">
    <location>
        <begin position="319"/>
        <end position="464"/>
    </location>
</feature>
<evidence type="ECO:0000256" key="6">
    <source>
        <dbReference type="ARBA" id="ARBA00022806"/>
    </source>
</evidence>
<keyword evidence="7" id="KW-0067">ATP-binding</keyword>
<comment type="function">
    <text evidence="11">ATP-dependent RNA helicase involved in pre-mRNA splicing. Required for the export of mRNA out of the nucleus. In addition to ssRNA and dsRNA, binds dsDNA, but not ssDNA.</text>
</comment>
<evidence type="ECO:0000256" key="9">
    <source>
        <dbReference type="ARBA" id="ARBA00023242"/>
    </source>
</evidence>
<keyword evidence="14" id="KW-0812">Transmembrane</keyword>
<dbReference type="OrthoDB" id="10301218at2759"/>
<dbReference type="Pfam" id="PF03151">
    <property type="entry name" value="TPT"/>
    <property type="match status" value="1"/>
</dbReference>
<dbReference type="SUPFAM" id="SSF52540">
    <property type="entry name" value="P-loop containing nucleoside triphosphate hydrolases"/>
    <property type="match status" value="1"/>
</dbReference>
<dbReference type="SMART" id="SM00487">
    <property type="entry name" value="DEXDc"/>
    <property type="match status" value="1"/>
</dbReference>
<feature type="region of interest" description="Disordered" evidence="13">
    <location>
        <begin position="1"/>
        <end position="32"/>
    </location>
</feature>
<name>A0A2P5VX87_GOSBA</name>
<evidence type="ECO:0000313" key="18">
    <source>
        <dbReference type="Proteomes" id="UP000239757"/>
    </source>
</evidence>
<dbReference type="InterPro" id="IPR027417">
    <property type="entry name" value="P-loop_NTPase"/>
</dbReference>
<dbReference type="SMART" id="SM00490">
    <property type="entry name" value="HELICc"/>
    <property type="match status" value="1"/>
</dbReference>
<evidence type="ECO:0000256" key="1">
    <source>
        <dbReference type="ARBA" id="ARBA00004123"/>
    </source>
</evidence>
<dbReference type="EMBL" id="KZ670361">
    <property type="protein sequence ID" value="PPR83417.1"/>
    <property type="molecule type" value="Genomic_DNA"/>
</dbReference>
<keyword evidence="9" id="KW-0539">Nucleus</keyword>
<comment type="subcellular location">
    <subcellularLocation>
        <location evidence="2">Membrane</location>
        <topology evidence="2">Multi-pass membrane protein</topology>
    </subcellularLocation>
    <subcellularLocation>
        <location evidence="1">Nucleus</location>
    </subcellularLocation>
</comment>
<evidence type="ECO:0000256" key="4">
    <source>
        <dbReference type="ARBA" id="ARBA00022741"/>
    </source>
</evidence>
<dbReference type="Proteomes" id="UP000239757">
    <property type="component" value="Unassembled WGS sequence"/>
</dbReference>
<keyword evidence="5" id="KW-0378">Hydrolase</keyword>
<feature type="transmembrane region" description="Helical" evidence="14">
    <location>
        <begin position="517"/>
        <end position="542"/>
    </location>
</feature>
<feature type="domain" description="Helicase ATP-binding" evidence="15">
    <location>
        <begin position="88"/>
        <end position="261"/>
    </location>
</feature>
<dbReference type="InterPro" id="IPR004853">
    <property type="entry name" value="Sugar_P_trans_dom"/>
</dbReference>
<protein>
    <recommendedName>
        <fullName evidence="3">RNA helicase</fullName>
        <ecNumber evidence="3">3.6.4.13</ecNumber>
    </recommendedName>
</protein>
<dbReference type="CDD" id="cd18787">
    <property type="entry name" value="SF2_C_DEAD"/>
    <property type="match status" value="1"/>
</dbReference>
<feature type="transmembrane region" description="Helical" evidence="14">
    <location>
        <begin position="759"/>
        <end position="776"/>
    </location>
</feature>
<dbReference type="GO" id="GO:0016787">
    <property type="term" value="F:hydrolase activity"/>
    <property type="evidence" value="ECO:0007669"/>
    <property type="project" value="UniProtKB-KW"/>
</dbReference>
<feature type="transmembrane region" description="Helical" evidence="14">
    <location>
        <begin position="578"/>
        <end position="600"/>
    </location>
</feature>
<dbReference type="PROSITE" id="PS51194">
    <property type="entry name" value="HELICASE_CTER"/>
    <property type="match status" value="1"/>
</dbReference>
<feature type="transmembrane region" description="Helical" evidence="14">
    <location>
        <begin position="554"/>
        <end position="572"/>
    </location>
</feature>
<keyword evidence="8" id="KW-0694">RNA-binding</keyword>
<sequence>MGETRDNDAYEEELLDYEEEEEKAPDSVTAKANGDAGKKGYVGIHSSGFRDFLLKPELLRAIVDSGFEHPSEGKFILSFFSIFQHECIPQAILGMDVICQAKSGMGKTAVFVLSTLQQIEPTPGQVVALVLCHTRELAYQICHEFERFSTYLPDIKVAVFYGGVNIKVHKDLLKNECPHVVVGTPGRILALTRDKDLSLKNVRHFILDECDKMLESLDMRRDVQEIFKMTPHDKQVMMFSATLSKEIRPVCKKFMQDVMFRGQYYLNLEIERGSCSLFSLWVWVWSGPMEIYVDDEAKLTLHGLVQHYIKLSELEKNRKLNDLLDALDFNQVVIFVKSVSRAAELNKLLMECNFPSICIHSGMSQEERLTRYKGFKEGHKRILVATDLVGRGIDIERVNIVINYDMPDSADTYLHRVGRAGRFGTKGLAITFVSSASDSDVLNQVQERFEVDIKELPEQIDTSTYRWSATMGKGGSLSHSVLRKILLSYTYVAIWIFLSFTVIVYNKYILDKKMYNWPFPISLTIIHMSFCASLAFLLINVFKFFEPVSMSSHLYLSSVVPIGALYSLSLWFSNSAYIYLSVSFIQMLKVLMPVAVYSIAVLLKKEPFKPNTMLNMLSISLGVAIAAYGEARFDTWGVILQLGAVAFEATRLVMIQILLTSKGITLNPITSLYYVAPCCLVFLLVPWIYVEFSVLKEISDFHFDFLIFGTNSLCAFALNLAVFLLVGKTSALTMNVAGVVKDWLLIAFSGSVIKDTVTPINLFGYGLAFLGVAYYNHSKLQALKVKEAQKTTREAGEEAGSLLKDTQGQETGTSNTESQN</sequence>
<dbReference type="GO" id="GO:0005634">
    <property type="term" value="C:nucleus"/>
    <property type="evidence" value="ECO:0007669"/>
    <property type="project" value="UniProtKB-SubCell"/>
</dbReference>
<dbReference type="FunFam" id="3.40.50.300:FF:000111">
    <property type="entry name" value="DEAD-box ATP-dependent RNA helicase"/>
    <property type="match status" value="1"/>
</dbReference>
<reference evidence="17 18" key="1">
    <citation type="submission" date="2015-01" db="EMBL/GenBank/DDBJ databases">
        <title>Genome of allotetraploid Gossypium barbadense reveals genomic plasticity and fiber elongation in cotton evolution.</title>
        <authorList>
            <person name="Chen X."/>
            <person name="Liu X."/>
            <person name="Zhao B."/>
            <person name="Zheng H."/>
            <person name="Hu Y."/>
            <person name="Lu G."/>
            <person name="Yang C."/>
            <person name="Chen J."/>
            <person name="Shan C."/>
            <person name="Zhang L."/>
            <person name="Zhou Y."/>
            <person name="Wang L."/>
            <person name="Guo W."/>
            <person name="Bai Y."/>
            <person name="Ruan J."/>
            <person name="Shangguan X."/>
            <person name="Mao Y."/>
            <person name="Jiang J."/>
            <person name="Zhu Y."/>
            <person name="Lei J."/>
            <person name="Kang H."/>
            <person name="Chen S."/>
            <person name="He X."/>
            <person name="Wang R."/>
            <person name="Wang Y."/>
            <person name="Chen J."/>
            <person name="Wang L."/>
            <person name="Yu S."/>
            <person name="Wang B."/>
            <person name="Wei J."/>
            <person name="Song S."/>
            <person name="Lu X."/>
            <person name="Gao Z."/>
            <person name="Gu W."/>
            <person name="Deng X."/>
            <person name="Ma D."/>
            <person name="Wang S."/>
            <person name="Liang W."/>
            <person name="Fang L."/>
            <person name="Cai C."/>
            <person name="Zhu X."/>
            <person name="Zhou B."/>
            <person name="Zhang Y."/>
            <person name="Chen Z."/>
            <person name="Xu S."/>
            <person name="Zhu R."/>
            <person name="Wang S."/>
            <person name="Zhang T."/>
            <person name="Zhao G."/>
        </authorList>
    </citation>
    <scope>NUCLEOTIDE SEQUENCE [LARGE SCALE GENOMIC DNA]</scope>
    <source>
        <strain evidence="18">cv. Xinhai21</strain>
        <tissue evidence="17">Leaf</tissue>
    </source>
</reference>
<evidence type="ECO:0000259" key="15">
    <source>
        <dbReference type="PROSITE" id="PS51192"/>
    </source>
</evidence>
<gene>
    <name evidence="17" type="ORF">GOBAR_AA37295</name>
</gene>
<dbReference type="GO" id="GO:0003724">
    <property type="term" value="F:RNA helicase activity"/>
    <property type="evidence" value="ECO:0007669"/>
    <property type="project" value="UniProtKB-EC"/>
</dbReference>
<dbReference type="InterPro" id="IPR037185">
    <property type="entry name" value="EmrE-like"/>
</dbReference>
<feature type="transmembrane region" description="Helical" evidence="14">
    <location>
        <begin position="635"/>
        <end position="659"/>
    </location>
</feature>
<accession>A0A2P5VX87</accession>
<keyword evidence="6" id="KW-0347">Helicase</keyword>
<evidence type="ECO:0000256" key="10">
    <source>
        <dbReference type="ARBA" id="ARBA00038213"/>
    </source>
</evidence>
<evidence type="ECO:0000256" key="8">
    <source>
        <dbReference type="ARBA" id="ARBA00022884"/>
    </source>
</evidence>
<dbReference type="PROSITE" id="PS51192">
    <property type="entry name" value="HELICASE_ATP_BIND_1"/>
    <property type="match status" value="1"/>
</dbReference>
<evidence type="ECO:0000256" key="14">
    <source>
        <dbReference type="SAM" id="Phobius"/>
    </source>
</evidence>
<dbReference type="CDD" id="cd17950">
    <property type="entry name" value="DEADc_DDX39"/>
    <property type="match status" value="1"/>
</dbReference>
<evidence type="ECO:0000259" key="16">
    <source>
        <dbReference type="PROSITE" id="PS51194"/>
    </source>
</evidence>
<dbReference type="InterPro" id="IPR011545">
    <property type="entry name" value="DEAD/DEAH_box_helicase_dom"/>
</dbReference>
<comment type="subunit">
    <text evidence="12">Interacts with ALY2 and MOS11.</text>
</comment>
<keyword evidence="14" id="KW-0472">Membrane</keyword>
<evidence type="ECO:0000256" key="12">
    <source>
        <dbReference type="ARBA" id="ARBA00065936"/>
    </source>
</evidence>
<evidence type="ECO:0000256" key="5">
    <source>
        <dbReference type="ARBA" id="ARBA00022801"/>
    </source>
</evidence>
<feature type="compositionally biased region" description="Acidic residues" evidence="13">
    <location>
        <begin position="9"/>
        <end position="23"/>
    </location>
</feature>
<dbReference type="Pfam" id="PF00270">
    <property type="entry name" value="DEAD"/>
    <property type="match status" value="1"/>
</dbReference>
<evidence type="ECO:0000256" key="13">
    <source>
        <dbReference type="SAM" id="MobiDB-lite"/>
    </source>
</evidence>
<feature type="transmembrane region" description="Helical" evidence="14">
    <location>
        <begin position="671"/>
        <end position="689"/>
    </location>
</feature>
<feature type="transmembrane region" description="Helical" evidence="14">
    <location>
        <begin position="486"/>
        <end position="505"/>
    </location>
</feature>
<dbReference type="GO" id="GO:0005524">
    <property type="term" value="F:ATP binding"/>
    <property type="evidence" value="ECO:0007669"/>
    <property type="project" value="UniProtKB-KW"/>
</dbReference>
<keyword evidence="4" id="KW-0547">Nucleotide-binding</keyword>
<evidence type="ECO:0000256" key="3">
    <source>
        <dbReference type="ARBA" id="ARBA00012552"/>
    </source>
</evidence>
<feature type="transmembrane region" description="Helical" evidence="14">
    <location>
        <begin position="701"/>
        <end position="725"/>
    </location>
</feature>
<feature type="transmembrane region" description="Helical" evidence="14">
    <location>
        <begin position="612"/>
        <end position="629"/>
    </location>
</feature>
<dbReference type="GO" id="GO:0003723">
    <property type="term" value="F:RNA binding"/>
    <property type="evidence" value="ECO:0007669"/>
    <property type="project" value="UniProtKB-KW"/>
</dbReference>
<dbReference type="Pfam" id="PF00271">
    <property type="entry name" value="Helicase_C"/>
    <property type="match status" value="1"/>
</dbReference>
<dbReference type="AlphaFoldDB" id="A0A2P5VX87"/>
<organism evidence="17 18">
    <name type="scientific">Gossypium barbadense</name>
    <name type="common">Sea Island cotton</name>
    <name type="synonym">Hibiscus barbadensis</name>
    <dbReference type="NCBI Taxonomy" id="3634"/>
    <lineage>
        <taxon>Eukaryota</taxon>
        <taxon>Viridiplantae</taxon>
        <taxon>Streptophyta</taxon>
        <taxon>Embryophyta</taxon>
        <taxon>Tracheophyta</taxon>
        <taxon>Spermatophyta</taxon>
        <taxon>Magnoliopsida</taxon>
        <taxon>eudicotyledons</taxon>
        <taxon>Gunneridae</taxon>
        <taxon>Pentapetalae</taxon>
        <taxon>rosids</taxon>
        <taxon>malvids</taxon>
        <taxon>Malvales</taxon>
        <taxon>Malvaceae</taxon>
        <taxon>Malvoideae</taxon>
        <taxon>Gossypium</taxon>
    </lineage>
</organism>
<proteinExistence type="inferred from homology"/>